<dbReference type="SMART" id="SM00267">
    <property type="entry name" value="GGDEF"/>
    <property type="match status" value="1"/>
</dbReference>
<dbReference type="Gene3D" id="3.30.450.40">
    <property type="match status" value="1"/>
</dbReference>
<dbReference type="SUPFAM" id="SSF55785">
    <property type="entry name" value="PYP-like sensor domain (PAS domain)"/>
    <property type="match status" value="1"/>
</dbReference>
<dbReference type="SMART" id="SM00471">
    <property type="entry name" value="HDc"/>
    <property type="match status" value="1"/>
</dbReference>
<reference evidence="4 5" key="2">
    <citation type="journal article" date="2011" name="Stand. Genomic Sci.">
        <title>Complete genome sequence of the extremely halophilic Halanaerobium praevalens type strain (GSL).</title>
        <authorList>
            <person name="Ivanova N."/>
            <person name="Sikorski J."/>
            <person name="Chertkov O."/>
            <person name="Nolan M."/>
            <person name="Lucas S."/>
            <person name="Hammon N."/>
            <person name="Deshpande S."/>
            <person name="Cheng J.F."/>
            <person name="Tapia R."/>
            <person name="Han C."/>
            <person name="Goodwin L."/>
            <person name="Pitluck S."/>
            <person name="Huntemann M."/>
            <person name="Liolios K."/>
            <person name="Pagani I."/>
            <person name="Mavromatis K."/>
            <person name="Ovchinikova G."/>
            <person name="Pati A."/>
            <person name="Chen A."/>
            <person name="Palaniappan K."/>
            <person name="Land M."/>
            <person name="Hauser L."/>
            <person name="Brambilla E.M."/>
            <person name="Kannan K.P."/>
            <person name="Rohde M."/>
            <person name="Tindall B.J."/>
            <person name="Goker M."/>
            <person name="Detter J.C."/>
            <person name="Woyke T."/>
            <person name="Bristow J."/>
            <person name="Eisen J.A."/>
            <person name="Markowitz V."/>
            <person name="Hugenholtz P."/>
            <person name="Kyrpides N.C."/>
            <person name="Klenk H.P."/>
            <person name="Lapidus A."/>
        </authorList>
    </citation>
    <scope>NUCLEOTIDE SEQUENCE [LARGE SCALE GENOMIC DNA]</scope>
    <source>
        <strain evidence="5">ATCC 33744 / DSM 2228 / GSL</strain>
    </source>
</reference>
<dbReference type="InterPro" id="IPR037522">
    <property type="entry name" value="HD_GYP_dom"/>
</dbReference>
<dbReference type="InterPro" id="IPR000014">
    <property type="entry name" value="PAS"/>
</dbReference>
<organism evidence="4 5">
    <name type="scientific">Halanaerobium praevalens (strain ATCC 33744 / DSM 2228 / GSL)</name>
    <dbReference type="NCBI Taxonomy" id="572479"/>
    <lineage>
        <taxon>Bacteria</taxon>
        <taxon>Bacillati</taxon>
        <taxon>Bacillota</taxon>
        <taxon>Clostridia</taxon>
        <taxon>Halanaerobiales</taxon>
        <taxon>Halanaerobiaceae</taxon>
        <taxon>Halanaerobium</taxon>
    </lineage>
</organism>
<evidence type="ECO:0000313" key="5">
    <source>
        <dbReference type="Proteomes" id="UP000006866"/>
    </source>
</evidence>
<dbReference type="InterPro" id="IPR003607">
    <property type="entry name" value="HD/PDEase_dom"/>
</dbReference>
<dbReference type="PATRIC" id="fig|572479.3.peg.1230"/>
<dbReference type="SMART" id="SM00065">
    <property type="entry name" value="GAF"/>
    <property type="match status" value="1"/>
</dbReference>
<evidence type="ECO:0000313" key="4">
    <source>
        <dbReference type="EMBL" id="ADO77356.1"/>
    </source>
</evidence>
<feature type="domain" description="PAS" evidence="1">
    <location>
        <begin position="168"/>
        <end position="239"/>
    </location>
</feature>
<dbReference type="PROSITE" id="PS50112">
    <property type="entry name" value="PAS"/>
    <property type="match status" value="1"/>
</dbReference>
<dbReference type="SUPFAM" id="SSF109604">
    <property type="entry name" value="HD-domain/PDEase-like"/>
    <property type="match status" value="1"/>
</dbReference>
<dbReference type="STRING" id="572479.Hprae_1218"/>
<dbReference type="PANTHER" id="PTHR43155:SF2">
    <property type="entry name" value="CYCLIC DI-GMP PHOSPHODIESTERASE PA4108"/>
    <property type="match status" value="1"/>
</dbReference>
<dbReference type="InterPro" id="IPR035965">
    <property type="entry name" value="PAS-like_dom_sf"/>
</dbReference>
<dbReference type="PANTHER" id="PTHR43155">
    <property type="entry name" value="CYCLIC DI-GMP PHOSPHODIESTERASE PA4108-RELATED"/>
    <property type="match status" value="1"/>
</dbReference>
<dbReference type="CDD" id="cd00130">
    <property type="entry name" value="PAS"/>
    <property type="match status" value="1"/>
</dbReference>
<dbReference type="PROSITE" id="PS50887">
    <property type="entry name" value="GGDEF"/>
    <property type="match status" value="1"/>
</dbReference>
<dbReference type="Pfam" id="PF13487">
    <property type="entry name" value="HD_5"/>
    <property type="match status" value="1"/>
</dbReference>
<protein>
    <submittedName>
        <fullName evidence="4">Diguanylate cyclase and metal dependent phosphohydrolase</fullName>
    </submittedName>
</protein>
<dbReference type="Pfam" id="PF00989">
    <property type="entry name" value="PAS"/>
    <property type="match status" value="1"/>
</dbReference>
<dbReference type="Proteomes" id="UP000006866">
    <property type="component" value="Chromosome"/>
</dbReference>
<feature type="domain" description="HD-GYP" evidence="3">
    <location>
        <begin position="447"/>
        <end position="632"/>
    </location>
</feature>
<dbReference type="Gene3D" id="1.10.3210.10">
    <property type="entry name" value="Hypothetical protein af1432"/>
    <property type="match status" value="1"/>
</dbReference>
<dbReference type="SUPFAM" id="SSF55073">
    <property type="entry name" value="Nucleotide cyclase"/>
    <property type="match status" value="1"/>
</dbReference>
<dbReference type="PROSITE" id="PS51832">
    <property type="entry name" value="HD_GYP"/>
    <property type="match status" value="1"/>
</dbReference>
<feature type="domain" description="GGDEF" evidence="2">
    <location>
        <begin position="321"/>
        <end position="459"/>
    </location>
</feature>
<dbReference type="InterPro" id="IPR013767">
    <property type="entry name" value="PAS_fold"/>
</dbReference>
<dbReference type="SUPFAM" id="SSF55781">
    <property type="entry name" value="GAF domain-like"/>
    <property type="match status" value="1"/>
</dbReference>
<accession>E3DM78</accession>
<dbReference type="Pfam" id="PF00990">
    <property type="entry name" value="GGDEF"/>
    <property type="match status" value="1"/>
</dbReference>
<dbReference type="NCBIfam" id="TIGR00229">
    <property type="entry name" value="sensory_box"/>
    <property type="match status" value="1"/>
</dbReference>
<evidence type="ECO:0000259" key="2">
    <source>
        <dbReference type="PROSITE" id="PS50887"/>
    </source>
</evidence>
<dbReference type="SMART" id="SM00091">
    <property type="entry name" value="PAS"/>
    <property type="match status" value="1"/>
</dbReference>
<dbReference type="CDD" id="cd00077">
    <property type="entry name" value="HDc"/>
    <property type="match status" value="1"/>
</dbReference>
<dbReference type="NCBIfam" id="TIGR00254">
    <property type="entry name" value="GGDEF"/>
    <property type="match status" value="1"/>
</dbReference>
<dbReference type="Gene3D" id="3.30.450.20">
    <property type="entry name" value="PAS domain"/>
    <property type="match status" value="1"/>
</dbReference>
<dbReference type="OrthoDB" id="10822at2"/>
<dbReference type="eggNOG" id="COG3437">
    <property type="taxonomic scope" value="Bacteria"/>
</dbReference>
<reference evidence="5" key="1">
    <citation type="submission" date="2010-10" db="EMBL/GenBank/DDBJ databases">
        <title>The complete genome of Halanaerobium praevalens DSM 2228.</title>
        <authorList>
            <consortium name="US DOE Joint Genome Institute (JGI-PGF)"/>
            <person name="Lucas S."/>
            <person name="Copeland A."/>
            <person name="Lapidus A."/>
            <person name="Glavina del Rio T."/>
            <person name="Dalin E."/>
            <person name="Tice H."/>
            <person name="Bruce D."/>
            <person name="Goodwin L."/>
            <person name="Pitluck S."/>
            <person name="Kyrpides N."/>
            <person name="Mavromatis K."/>
            <person name="Ivanova N."/>
            <person name="Ovchinnikova G."/>
            <person name="Chertkov O."/>
            <person name="Detter J.C."/>
            <person name="Han C."/>
            <person name="Larimer F."/>
            <person name="Land M."/>
            <person name="Hauser L."/>
            <person name="Markowitz V."/>
            <person name="Cheng J.-F."/>
            <person name="Hugenholtz P."/>
            <person name="Woyke T."/>
            <person name="Wu D."/>
            <person name="Tindall B."/>
            <person name="Pomrenke H.G."/>
            <person name="Brambilla E."/>
            <person name="Klenk H.-P."/>
            <person name="Eisen J.A."/>
        </authorList>
    </citation>
    <scope>NUCLEOTIDE SEQUENCE [LARGE SCALE GENOMIC DNA]</scope>
    <source>
        <strain evidence="5">ATCC 33744 / DSM 2228 / GSL</strain>
    </source>
</reference>
<dbReference type="GO" id="GO:0006355">
    <property type="term" value="P:regulation of DNA-templated transcription"/>
    <property type="evidence" value="ECO:0007669"/>
    <property type="project" value="InterPro"/>
</dbReference>
<dbReference type="InterPro" id="IPR003018">
    <property type="entry name" value="GAF"/>
</dbReference>
<dbReference type="AlphaFoldDB" id="E3DM78"/>
<dbReference type="RefSeq" id="WP_014553383.1">
    <property type="nucleotide sequence ID" value="NC_017455.1"/>
</dbReference>
<dbReference type="HOGENOM" id="CLU_000445_92_5_9"/>
<dbReference type="InterPro" id="IPR029787">
    <property type="entry name" value="Nucleotide_cyclase"/>
</dbReference>
<dbReference type="KEGG" id="hpk:Hprae_1218"/>
<name>E3DM78_HALPG</name>
<dbReference type="InterPro" id="IPR029016">
    <property type="entry name" value="GAF-like_dom_sf"/>
</dbReference>
<sequence>MDKIINSFEIKPEKIKISQKTKNQWQNLLELIVKNSDAKEAILTEYNKPYLEIIKISKSKKAFFKEGEKIKLCGHYCQNVIENKQFLEVNDATKNSVWQRAPELEFGINSYLGYPIFWPTGEVFGTICLHDTQSRNFSSETKTELKFSSQLIENSLEILYQNQVNKRLLDYYSDLLNTLPVGIMIENKAGKILKVNKAMEKITGYKKEELLLNTVFDTLVPIDQKKMAKANIKRILAGEVLKHELPSATNNGEERFVRLLEQKINLPNNQAGIISIQSDITDKVKYEKQIKYASYHDSLTDLYNRSYLENKIPILNKQQKFPLAVIMADLNGLKLVNDTYGHNAGDELLKKMANILKITCRKSDIIARWGGDEFIILLPKTDQKEVKKVIKRIKNKLKNTYLNLKNDNKLPLSAALGCGIQNYYYQDFFNILAEAEAQMYKKKLIESKALKNNIVKNILKTLSANSQETPGHSQRMAVLSEKFAKKLNLSEAEINKLLLISKLHDIGKTVIPKNILNKKEELTKSEWEQIKTHPAVGHRILNTTEEFSHISEEILSHHERWDGRGYPRGLKREEIPFLARIINLVDAYEVMTHQTSYQRALTKAEALAEIEENSGTQFDPKLAKLFIELLQE</sequence>
<keyword evidence="5" id="KW-1185">Reference proteome</keyword>
<evidence type="ECO:0000259" key="3">
    <source>
        <dbReference type="PROSITE" id="PS51832"/>
    </source>
</evidence>
<evidence type="ECO:0000259" key="1">
    <source>
        <dbReference type="PROSITE" id="PS50112"/>
    </source>
</evidence>
<gene>
    <name evidence="4" type="ordered locus">Hprae_1218</name>
</gene>
<dbReference type="EMBL" id="CP002175">
    <property type="protein sequence ID" value="ADO77356.1"/>
    <property type="molecule type" value="Genomic_DNA"/>
</dbReference>
<proteinExistence type="predicted"/>
<dbReference type="Gene3D" id="3.30.70.270">
    <property type="match status" value="1"/>
</dbReference>
<dbReference type="Pfam" id="PF01590">
    <property type="entry name" value="GAF"/>
    <property type="match status" value="1"/>
</dbReference>
<dbReference type="InterPro" id="IPR000160">
    <property type="entry name" value="GGDEF_dom"/>
</dbReference>
<dbReference type="eggNOG" id="COG2203">
    <property type="taxonomic scope" value="Bacteria"/>
</dbReference>
<dbReference type="CDD" id="cd01949">
    <property type="entry name" value="GGDEF"/>
    <property type="match status" value="1"/>
</dbReference>
<dbReference type="InterPro" id="IPR043128">
    <property type="entry name" value="Rev_trsase/Diguanyl_cyclase"/>
</dbReference>